<dbReference type="RefSeq" id="WP_341568282.1">
    <property type="nucleotide sequence ID" value="NZ_JBAKAR010000317.1"/>
</dbReference>
<dbReference type="EMBL" id="JBAKAR010000317">
    <property type="protein sequence ID" value="MEL0615114.1"/>
    <property type="molecule type" value="Genomic_DNA"/>
</dbReference>
<feature type="non-terminal residue" evidence="2">
    <location>
        <position position="71"/>
    </location>
</feature>
<keyword evidence="2" id="KW-0067">ATP-binding</keyword>
<dbReference type="Pfam" id="PF02518">
    <property type="entry name" value="HATPase_c"/>
    <property type="match status" value="1"/>
</dbReference>
<keyword evidence="3" id="KW-1185">Reference proteome</keyword>
<accession>A0ABU9G9G4</accession>
<dbReference type="GO" id="GO:0005524">
    <property type="term" value="F:ATP binding"/>
    <property type="evidence" value="ECO:0007669"/>
    <property type="project" value="UniProtKB-KW"/>
</dbReference>
<evidence type="ECO:0000259" key="1">
    <source>
        <dbReference type="Pfam" id="PF02518"/>
    </source>
</evidence>
<evidence type="ECO:0000313" key="2">
    <source>
        <dbReference type="EMBL" id="MEL0615114.1"/>
    </source>
</evidence>
<feature type="domain" description="Histidine kinase/HSP90-like ATPase" evidence="1">
    <location>
        <begin position="11"/>
        <end position="62"/>
    </location>
</feature>
<keyword evidence="2" id="KW-0547">Nucleotide-binding</keyword>
<dbReference type="Proteomes" id="UP001379949">
    <property type="component" value="Unassembled WGS sequence"/>
</dbReference>
<dbReference type="Gene3D" id="3.30.565.10">
    <property type="entry name" value="Histidine kinase-like ATPase, C-terminal domain"/>
    <property type="match status" value="1"/>
</dbReference>
<sequence>DIADTIELPADYQREQQLFINLIDNAVAFLRNQEQGKLAIQAWQSKDAVVIQVHNNGTRIDSALTGEVLFQ</sequence>
<dbReference type="InterPro" id="IPR003594">
    <property type="entry name" value="HATPase_dom"/>
</dbReference>
<name>A0ABU9G9G4_9GAMM</name>
<proteinExistence type="predicted"/>
<protein>
    <submittedName>
        <fullName evidence="2">ATP-binding protein</fullName>
    </submittedName>
</protein>
<comment type="caution">
    <text evidence="2">The sequence shown here is derived from an EMBL/GenBank/DDBJ whole genome shotgun (WGS) entry which is preliminary data.</text>
</comment>
<dbReference type="SUPFAM" id="SSF55874">
    <property type="entry name" value="ATPase domain of HSP90 chaperone/DNA topoisomerase II/histidine kinase"/>
    <property type="match status" value="1"/>
</dbReference>
<evidence type="ECO:0000313" key="3">
    <source>
        <dbReference type="Proteomes" id="UP001379949"/>
    </source>
</evidence>
<gene>
    <name evidence="2" type="ORF">V6242_18455</name>
</gene>
<organism evidence="2 3">
    <name type="scientific">Marinomonas arenicola</name>
    <dbReference type="NCBI Taxonomy" id="569601"/>
    <lineage>
        <taxon>Bacteria</taxon>
        <taxon>Pseudomonadati</taxon>
        <taxon>Pseudomonadota</taxon>
        <taxon>Gammaproteobacteria</taxon>
        <taxon>Oceanospirillales</taxon>
        <taxon>Oceanospirillaceae</taxon>
        <taxon>Marinomonas</taxon>
    </lineage>
</organism>
<reference evidence="2 3" key="1">
    <citation type="submission" date="2024-02" db="EMBL/GenBank/DDBJ databases">
        <title>Bacteria isolated from the canopy kelp, Nereocystis luetkeana.</title>
        <authorList>
            <person name="Pfister C.A."/>
            <person name="Younker I.T."/>
            <person name="Light S.H."/>
        </authorList>
    </citation>
    <scope>NUCLEOTIDE SEQUENCE [LARGE SCALE GENOMIC DNA]</scope>
    <source>
        <strain evidence="2 3">TI.4.07</strain>
    </source>
</reference>
<dbReference type="InterPro" id="IPR036890">
    <property type="entry name" value="HATPase_C_sf"/>
</dbReference>
<feature type="non-terminal residue" evidence="2">
    <location>
        <position position="1"/>
    </location>
</feature>